<proteinExistence type="predicted"/>
<dbReference type="PANTHER" id="PTHR44167:SF24">
    <property type="entry name" value="SERINE_THREONINE-PROTEIN KINASE CHK2"/>
    <property type="match status" value="1"/>
</dbReference>
<evidence type="ECO:0000313" key="3">
    <source>
        <dbReference type="Proteomes" id="UP000095281"/>
    </source>
</evidence>
<reference evidence="4" key="1">
    <citation type="submission" date="2016-11" db="UniProtKB">
        <authorList>
            <consortium name="WormBaseParasite"/>
        </authorList>
    </citation>
    <scope>IDENTIFICATION</scope>
</reference>
<dbReference type="Proteomes" id="UP000095281">
    <property type="component" value="Unplaced"/>
</dbReference>
<sequence length="310" mass="34994">MQNFQFLNALLLIIYLKGSLAGSCSSKEDDIVVDVASSSNTPSNRLINGSVIQINKELGKVQVIEYIASGTHADVYKALLLTGRNEVALKVITLRDDGTREREIEKAKKEVKMLYEFANKYANRIIQIYGDNLKTYKQNQIFIVLELGEKNLLDYYNQIILQREIASGISLTTEEKGNILNEILIEAAEALKQFHQYGIHFDIKPGNFVVSNENEQIKLVDLGTSFWGTQIYIKGPASVGTNLYTAPELKNASHGTLVTKKADIYSFGVMMYKLKYSPRELIGNFDRSHLDKNNRLDNIIQVVKIFFAVK</sequence>
<dbReference type="GO" id="GO:0005737">
    <property type="term" value="C:cytoplasm"/>
    <property type="evidence" value="ECO:0007669"/>
    <property type="project" value="TreeGrafter"/>
</dbReference>
<feature type="chain" id="PRO_5009316091" evidence="1">
    <location>
        <begin position="22"/>
        <end position="310"/>
    </location>
</feature>
<dbReference type="SUPFAM" id="SSF56112">
    <property type="entry name" value="Protein kinase-like (PK-like)"/>
    <property type="match status" value="1"/>
</dbReference>
<dbReference type="InterPro" id="IPR000719">
    <property type="entry name" value="Prot_kinase_dom"/>
</dbReference>
<dbReference type="PANTHER" id="PTHR44167">
    <property type="entry name" value="OVARIAN-SPECIFIC SERINE/THREONINE-PROTEIN KINASE LOK-RELATED"/>
    <property type="match status" value="1"/>
</dbReference>
<dbReference type="GO" id="GO:0044773">
    <property type="term" value="P:mitotic DNA damage checkpoint signaling"/>
    <property type="evidence" value="ECO:0007669"/>
    <property type="project" value="TreeGrafter"/>
</dbReference>
<feature type="signal peptide" evidence="1">
    <location>
        <begin position="1"/>
        <end position="21"/>
    </location>
</feature>
<evidence type="ECO:0000256" key="1">
    <source>
        <dbReference type="SAM" id="SignalP"/>
    </source>
</evidence>
<dbReference type="GO" id="GO:0005524">
    <property type="term" value="F:ATP binding"/>
    <property type="evidence" value="ECO:0007669"/>
    <property type="project" value="InterPro"/>
</dbReference>
<dbReference type="SMART" id="SM00220">
    <property type="entry name" value="S_TKc"/>
    <property type="match status" value="1"/>
</dbReference>
<dbReference type="Gene3D" id="1.10.510.10">
    <property type="entry name" value="Transferase(Phosphotransferase) domain 1"/>
    <property type="match status" value="1"/>
</dbReference>
<protein>
    <submittedName>
        <fullName evidence="4">Protein kinase domain-containing protein</fullName>
    </submittedName>
</protein>
<evidence type="ECO:0000313" key="4">
    <source>
        <dbReference type="WBParaSite" id="MhA1_Contig498.frz3.gene11"/>
    </source>
</evidence>
<dbReference type="GO" id="GO:0004674">
    <property type="term" value="F:protein serine/threonine kinase activity"/>
    <property type="evidence" value="ECO:0007669"/>
    <property type="project" value="TreeGrafter"/>
</dbReference>
<accession>A0A1I8BR75</accession>
<dbReference type="InterPro" id="IPR011009">
    <property type="entry name" value="Kinase-like_dom_sf"/>
</dbReference>
<dbReference type="GO" id="GO:0005634">
    <property type="term" value="C:nucleus"/>
    <property type="evidence" value="ECO:0007669"/>
    <property type="project" value="TreeGrafter"/>
</dbReference>
<feature type="domain" description="Protein kinase" evidence="2">
    <location>
        <begin position="61"/>
        <end position="310"/>
    </location>
</feature>
<dbReference type="PROSITE" id="PS50011">
    <property type="entry name" value="PROTEIN_KINASE_DOM"/>
    <property type="match status" value="1"/>
</dbReference>
<dbReference type="Pfam" id="PF00069">
    <property type="entry name" value="Pkinase"/>
    <property type="match status" value="1"/>
</dbReference>
<dbReference type="AlphaFoldDB" id="A0A1I8BR75"/>
<keyword evidence="1" id="KW-0732">Signal</keyword>
<evidence type="ECO:0000259" key="2">
    <source>
        <dbReference type="PROSITE" id="PS50011"/>
    </source>
</evidence>
<keyword evidence="3" id="KW-1185">Reference proteome</keyword>
<name>A0A1I8BR75_MELHA</name>
<organism evidence="3 4">
    <name type="scientific">Meloidogyne hapla</name>
    <name type="common">Root-knot nematode worm</name>
    <dbReference type="NCBI Taxonomy" id="6305"/>
    <lineage>
        <taxon>Eukaryota</taxon>
        <taxon>Metazoa</taxon>
        <taxon>Ecdysozoa</taxon>
        <taxon>Nematoda</taxon>
        <taxon>Chromadorea</taxon>
        <taxon>Rhabditida</taxon>
        <taxon>Tylenchina</taxon>
        <taxon>Tylenchomorpha</taxon>
        <taxon>Tylenchoidea</taxon>
        <taxon>Meloidogynidae</taxon>
        <taxon>Meloidogyninae</taxon>
        <taxon>Meloidogyne</taxon>
    </lineage>
</organism>
<dbReference type="WBParaSite" id="MhA1_Contig498.frz3.gene11">
    <property type="protein sequence ID" value="MhA1_Contig498.frz3.gene11"/>
    <property type="gene ID" value="MhA1_Contig498.frz3.gene11"/>
</dbReference>